<protein>
    <submittedName>
        <fullName evidence="6">LysR family transcriptional regulator</fullName>
    </submittedName>
</protein>
<dbReference type="Gene3D" id="3.40.190.10">
    <property type="entry name" value="Periplasmic binding protein-like II"/>
    <property type="match status" value="2"/>
</dbReference>
<organism evidence="6 7">
    <name type="scientific">Pandoraea terrae</name>
    <dbReference type="NCBI Taxonomy" id="1537710"/>
    <lineage>
        <taxon>Bacteria</taxon>
        <taxon>Pseudomonadati</taxon>
        <taxon>Pseudomonadota</taxon>
        <taxon>Betaproteobacteria</taxon>
        <taxon>Burkholderiales</taxon>
        <taxon>Burkholderiaceae</taxon>
        <taxon>Pandoraea</taxon>
    </lineage>
</organism>
<dbReference type="InterPro" id="IPR036390">
    <property type="entry name" value="WH_DNA-bd_sf"/>
</dbReference>
<comment type="similarity">
    <text evidence="1">Belongs to the LysR transcriptional regulatory family.</text>
</comment>
<dbReference type="PROSITE" id="PS50931">
    <property type="entry name" value="HTH_LYSR"/>
    <property type="match status" value="1"/>
</dbReference>
<keyword evidence="7" id="KW-1185">Reference proteome</keyword>
<evidence type="ECO:0000256" key="3">
    <source>
        <dbReference type="ARBA" id="ARBA00023125"/>
    </source>
</evidence>
<dbReference type="SUPFAM" id="SSF53850">
    <property type="entry name" value="Periplasmic binding protein-like II"/>
    <property type="match status" value="1"/>
</dbReference>
<dbReference type="GO" id="GO:0003677">
    <property type="term" value="F:DNA binding"/>
    <property type="evidence" value="ECO:0007669"/>
    <property type="project" value="UniProtKB-KW"/>
</dbReference>
<dbReference type="SUPFAM" id="SSF46785">
    <property type="entry name" value="Winged helix' DNA-binding domain"/>
    <property type="match status" value="1"/>
</dbReference>
<dbReference type="PANTHER" id="PTHR30118">
    <property type="entry name" value="HTH-TYPE TRANSCRIPTIONAL REGULATOR LEUO-RELATED"/>
    <property type="match status" value="1"/>
</dbReference>
<reference evidence="6 7" key="1">
    <citation type="submission" date="2019-08" db="EMBL/GenBank/DDBJ databases">
        <authorList>
            <person name="Peeters C."/>
        </authorList>
    </citation>
    <scope>NUCLEOTIDE SEQUENCE [LARGE SCALE GENOMIC DNA]</scope>
    <source>
        <strain evidence="6 7">LMG 30175</strain>
    </source>
</reference>
<gene>
    <name evidence="6" type="ORF">PTE30175_03929</name>
</gene>
<keyword evidence="4" id="KW-0804">Transcription</keyword>
<dbReference type="Gene3D" id="1.10.10.10">
    <property type="entry name" value="Winged helix-like DNA-binding domain superfamily/Winged helix DNA-binding domain"/>
    <property type="match status" value="1"/>
</dbReference>
<evidence type="ECO:0000256" key="2">
    <source>
        <dbReference type="ARBA" id="ARBA00023015"/>
    </source>
</evidence>
<evidence type="ECO:0000259" key="5">
    <source>
        <dbReference type="PROSITE" id="PS50931"/>
    </source>
</evidence>
<dbReference type="PANTHER" id="PTHR30118:SF6">
    <property type="entry name" value="HTH-TYPE TRANSCRIPTIONAL REGULATOR LEUO"/>
    <property type="match status" value="1"/>
</dbReference>
<evidence type="ECO:0000313" key="7">
    <source>
        <dbReference type="Proteomes" id="UP000414233"/>
    </source>
</evidence>
<evidence type="ECO:0000256" key="1">
    <source>
        <dbReference type="ARBA" id="ARBA00009437"/>
    </source>
</evidence>
<keyword evidence="2" id="KW-0805">Transcription regulation</keyword>
<dbReference type="RefSeq" id="WP_150698742.1">
    <property type="nucleotide sequence ID" value="NZ_CABPRZ010000019.1"/>
</dbReference>
<evidence type="ECO:0000256" key="4">
    <source>
        <dbReference type="ARBA" id="ARBA00023163"/>
    </source>
</evidence>
<dbReference type="InterPro" id="IPR000847">
    <property type="entry name" value="LysR_HTH_N"/>
</dbReference>
<dbReference type="InterPro" id="IPR050389">
    <property type="entry name" value="LysR-type_TF"/>
</dbReference>
<dbReference type="AlphaFoldDB" id="A0A5E4XPW1"/>
<dbReference type="EMBL" id="CABPRZ010000019">
    <property type="protein sequence ID" value="VVE38419.1"/>
    <property type="molecule type" value="Genomic_DNA"/>
</dbReference>
<name>A0A5E4XPW1_9BURK</name>
<accession>A0A5E4XPW1</accession>
<evidence type="ECO:0000313" key="6">
    <source>
        <dbReference type="EMBL" id="VVE38419.1"/>
    </source>
</evidence>
<dbReference type="Pfam" id="PF03466">
    <property type="entry name" value="LysR_substrate"/>
    <property type="match status" value="1"/>
</dbReference>
<dbReference type="Pfam" id="PF00126">
    <property type="entry name" value="HTH_1"/>
    <property type="match status" value="1"/>
</dbReference>
<dbReference type="Proteomes" id="UP000414233">
    <property type="component" value="Unassembled WGS sequence"/>
</dbReference>
<dbReference type="InterPro" id="IPR036388">
    <property type="entry name" value="WH-like_DNA-bd_sf"/>
</dbReference>
<dbReference type="OrthoDB" id="5495633at2"/>
<proteinExistence type="inferred from homology"/>
<dbReference type="GO" id="GO:0003700">
    <property type="term" value="F:DNA-binding transcription factor activity"/>
    <property type="evidence" value="ECO:0007669"/>
    <property type="project" value="InterPro"/>
</dbReference>
<feature type="domain" description="HTH lysR-type" evidence="5">
    <location>
        <begin position="6"/>
        <end position="63"/>
    </location>
</feature>
<sequence length="313" mass="35130">MRFHKLDLNLLIALDAILADPHITRVAQRLHVSQSTMSGLLARLREYFRDQLIVQVGRKTVLTPFAEELADPLRSILDQTEKLLSTSIMFDPAASSHCFTVACSDYVWASLMFKVLQETARQAPLAKVWYAGSGHHFVNGNADFLVVPDRFASPDHPSEILCSERFSCVVWSGNELVGDSLSIDQFLNLGHVIAFSERPTLIEDWFAKQFGQKCNVARVSPSYTLIPQTVIGTNHIAALPTSMAQNYAEHLPLRILTPPVDLPILTDVLQWHWHKDQDPASRWFRALMVHTARSMVSQAAPPSFAGFRIDTRS</sequence>
<keyword evidence="3" id="KW-0238">DNA-binding</keyword>
<dbReference type="InterPro" id="IPR005119">
    <property type="entry name" value="LysR_subst-bd"/>
</dbReference>